<dbReference type="SUPFAM" id="SSF53623">
    <property type="entry name" value="MurD-like peptide ligases, catalytic domain"/>
    <property type="match status" value="1"/>
</dbReference>
<dbReference type="Pfam" id="PF08245">
    <property type="entry name" value="Mur_ligase_M"/>
    <property type="match status" value="1"/>
</dbReference>
<comment type="similarity">
    <text evidence="1 10">Belongs to the folylpolyglutamate synthase family.</text>
</comment>
<dbReference type="InterPro" id="IPR036565">
    <property type="entry name" value="Mur-like_cat_sf"/>
</dbReference>
<dbReference type="EMBL" id="CP114014">
    <property type="protein sequence ID" value="XAY06415.1"/>
    <property type="molecule type" value="Genomic_DNA"/>
</dbReference>
<evidence type="ECO:0000256" key="10">
    <source>
        <dbReference type="PIRNR" id="PIRNR001563"/>
    </source>
</evidence>
<keyword evidence="4" id="KW-0479">Metal-binding</keyword>
<dbReference type="InterPro" id="IPR004101">
    <property type="entry name" value="Mur_ligase_C"/>
</dbReference>
<dbReference type="Gene3D" id="3.90.190.20">
    <property type="entry name" value="Mur ligase, C-terminal domain"/>
    <property type="match status" value="1"/>
</dbReference>
<dbReference type="NCBIfam" id="TIGR01499">
    <property type="entry name" value="folC"/>
    <property type="match status" value="1"/>
</dbReference>
<evidence type="ECO:0000256" key="3">
    <source>
        <dbReference type="ARBA" id="ARBA00022598"/>
    </source>
</evidence>
<evidence type="ECO:0000313" key="13">
    <source>
        <dbReference type="EMBL" id="XAY06415.1"/>
    </source>
</evidence>
<accession>A0AAU7AXH9</accession>
<keyword evidence="7" id="KW-0460">Magnesium</keyword>
<dbReference type="Gene3D" id="3.40.1190.10">
    <property type="entry name" value="Mur-like, catalytic domain"/>
    <property type="match status" value="1"/>
</dbReference>
<dbReference type="GO" id="GO:0005737">
    <property type="term" value="C:cytoplasm"/>
    <property type="evidence" value="ECO:0007669"/>
    <property type="project" value="TreeGrafter"/>
</dbReference>
<dbReference type="PROSITE" id="PS01012">
    <property type="entry name" value="FOLYLPOLYGLU_SYNT_2"/>
    <property type="match status" value="1"/>
</dbReference>
<feature type="domain" description="Mur ligase C-terminal" evidence="11">
    <location>
        <begin position="285"/>
        <end position="405"/>
    </location>
</feature>
<evidence type="ECO:0000256" key="9">
    <source>
        <dbReference type="ARBA" id="ARBA00047493"/>
    </source>
</evidence>
<evidence type="ECO:0000259" key="12">
    <source>
        <dbReference type="Pfam" id="PF08245"/>
    </source>
</evidence>
<dbReference type="GO" id="GO:0004326">
    <property type="term" value="F:tetrahydrofolylpolyglutamate synthase activity"/>
    <property type="evidence" value="ECO:0007669"/>
    <property type="project" value="UniProtKB-EC"/>
</dbReference>
<evidence type="ECO:0000256" key="4">
    <source>
        <dbReference type="ARBA" id="ARBA00022723"/>
    </source>
</evidence>
<dbReference type="PANTHER" id="PTHR11136">
    <property type="entry name" value="FOLYLPOLYGLUTAMATE SYNTHASE-RELATED"/>
    <property type="match status" value="1"/>
</dbReference>
<comment type="catalytic activity">
    <reaction evidence="9">
        <text>(6S)-5,6,7,8-tetrahydrofolyl-(gamma-L-Glu)(n) + L-glutamate + ATP = (6S)-5,6,7,8-tetrahydrofolyl-(gamma-L-Glu)(n+1) + ADP + phosphate + H(+)</text>
        <dbReference type="Rhea" id="RHEA:10580"/>
        <dbReference type="Rhea" id="RHEA-COMP:14738"/>
        <dbReference type="Rhea" id="RHEA-COMP:14740"/>
        <dbReference type="ChEBI" id="CHEBI:15378"/>
        <dbReference type="ChEBI" id="CHEBI:29985"/>
        <dbReference type="ChEBI" id="CHEBI:30616"/>
        <dbReference type="ChEBI" id="CHEBI:43474"/>
        <dbReference type="ChEBI" id="CHEBI:141005"/>
        <dbReference type="ChEBI" id="CHEBI:456216"/>
        <dbReference type="EC" id="6.3.2.17"/>
    </reaction>
</comment>
<evidence type="ECO:0000256" key="7">
    <source>
        <dbReference type="ARBA" id="ARBA00022842"/>
    </source>
</evidence>
<dbReference type="PANTHER" id="PTHR11136:SF0">
    <property type="entry name" value="DIHYDROFOLATE SYNTHETASE-RELATED"/>
    <property type="match status" value="1"/>
</dbReference>
<dbReference type="RefSeq" id="WP_354697649.1">
    <property type="nucleotide sequence ID" value="NZ_CP114014.1"/>
</dbReference>
<evidence type="ECO:0000256" key="5">
    <source>
        <dbReference type="ARBA" id="ARBA00022741"/>
    </source>
</evidence>
<reference evidence="13" key="1">
    <citation type="submission" date="2022-12" db="EMBL/GenBank/DDBJ databases">
        <title>Paraconexibacter alkalitolerans sp. nov. and Baekduia alba sp. nov., isolated from soil and emended description of the genera Paraconexibacter (Chun et al., 2020) and Baekduia (An et al., 2020).</title>
        <authorList>
            <person name="Vieira S."/>
            <person name="Huber K.J."/>
            <person name="Geppert A."/>
            <person name="Wolf J."/>
            <person name="Neumann-Schaal M."/>
            <person name="Muesken M."/>
            <person name="Overmann J."/>
        </authorList>
    </citation>
    <scope>NUCLEOTIDE SEQUENCE</scope>
    <source>
        <strain evidence="13">AEG42_29</strain>
    </source>
</reference>
<dbReference type="GO" id="GO:0008841">
    <property type="term" value="F:dihydrofolate synthase activity"/>
    <property type="evidence" value="ECO:0007669"/>
    <property type="project" value="TreeGrafter"/>
</dbReference>
<evidence type="ECO:0000256" key="8">
    <source>
        <dbReference type="ARBA" id="ARBA00030592"/>
    </source>
</evidence>
<dbReference type="InterPro" id="IPR036615">
    <property type="entry name" value="Mur_ligase_C_dom_sf"/>
</dbReference>
<dbReference type="Pfam" id="PF02875">
    <property type="entry name" value="Mur_ligase_C"/>
    <property type="match status" value="1"/>
</dbReference>
<dbReference type="PIRSF" id="PIRSF001563">
    <property type="entry name" value="Folylpolyglu_synth"/>
    <property type="match status" value="1"/>
</dbReference>
<dbReference type="KEGG" id="parq:DSM112329_03285"/>
<evidence type="ECO:0000256" key="2">
    <source>
        <dbReference type="ARBA" id="ARBA00013025"/>
    </source>
</evidence>
<dbReference type="GO" id="GO:0005524">
    <property type="term" value="F:ATP binding"/>
    <property type="evidence" value="ECO:0007669"/>
    <property type="project" value="UniProtKB-KW"/>
</dbReference>
<evidence type="ECO:0000259" key="11">
    <source>
        <dbReference type="Pfam" id="PF02875"/>
    </source>
</evidence>
<dbReference type="GO" id="GO:0046872">
    <property type="term" value="F:metal ion binding"/>
    <property type="evidence" value="ECO:0007669"/>
    <property type="project" value="UniProtKB-KW"/>
</dbReference>
<evidence type="ECO:0000256" key="1">
    <source>
        <dbReference type="ARBA" id="ARBA00008276"/>
    </source>
</evidence>
<keyword evidence="6 10" id="KW-0067">ATP-binding</keyword>
<keyword evidence="5 10" id="KW-0547">Nucleotide-binding</keyword>
<sequence>MTEAPTGITLTVEQAEEHLLRLELFGMRFGTGRMRRLMDALGTPQDTYGSVHVVGSNGKTSTTRMIAALLAHHGLRTGAYLSPHLVRFGERIVVDGADLPDGAFAAAVTRAVRAAAVVDAEASADDHVTQFELLTAAALDELGQAGVDVAIIEAGLGGRYDATNVLPSAVQVLTNVGLEHTRWLGPTITDIAGEKLDVVRPGGTLVVGAGLHADALAVAEQVCAERGATLIEAPADPPVPVELLAGGTYQRANFPLACAAAAAYLGRALDPDAVRAAAASTIVPGRWQQIDSAPDTIIDGAHNPAGFVVLADTLREVLAGRRLVAVLSILDDKDAAAMLGELLPLCAEVVCTHSANPRALPPATLQSLAAQLGWPITRLEGDPARALALARELAGPDGLALATGSLYLIADLLRPDDGRAASAL</sequence>
<name>A0AAU7AXH9_9ACTN</name>
<evidence type="ECO:0000256" key="6">
    <source>
        <dbReference type="ARBA" id="ARBA00022840"/>
    </source>
</evidence>
<organism evidence="13">
    <name type="scientific">Paraconexibacter sp. AEG42_29</name>
    <dbReference type="NCBI Taxonomy" id="2997339"/>
    <lineage>
        <taxon>Bacteria</taxon>
        <taxon>Bacillati</taxon>
        <taxon>Actinomycetota</taxon>
        <taxon>Thermoleophilia</taxon>
        <taxon>Solirubrobacterales</taxon>
        <taxon>Paraconexibacteraceae</taxon>
        <taxon>Paraconexibacter</taxon>
    </lineage>
</organism>
<keyword evidence="3 10" id="KW-0436">Ligase</keyword>
<feature type="domain" description="Mur ligase central" evidence="12">
    <location>
        <begin position="53"/>
        <end position="197"/>
    </location>
</feature>
<dbReference type="InterPro" id="IPR013221">
    <property type="entry name" value="Mur_ligase_cen"/>
</dbReference>
<proteinExistence type="inferred from homology"/>
<dbReference type="InterPro" id="IPR001645">
    <property type="entry name" value="Folylpolyglutamate_synth"/>
</dbReference>
<protein>
    <recommendedName>
        <fullName evidence="2">tetrahydrofolate synthase</fullName>
        <ecNumber evidence="2">6.3.2.17</ecNumber>
    </recommendedName>
    <alternativeName>
        <fullName evidence="8">Tetrahydrofolylpolyglutamate synthase</fullName>
    </alternativeName>
</protein>
<gene>
    <name evidence="13" type="primary">folC</name>
    <name evidence="13" type="ORF">DSM112329_03285</name>
</gene>
<dbReference type="SUPFAM" id="SSF53244">
    <property type="entry name" value="MurD-like peptide ligases, peptide-binding domain"/>
    <property type="match status" value="1"/>
</dbReference>
<dbReference type="AlphaFoldDB" id="A0AAU7AXH9"/>
<dbReference type="EC" id="6.3.2.17" evidence="2"/>
<dbReference type="InterPro" id="IPR018109">
    <property type="entry name" value="Folylpolyglutamate_synth_CS"/>
</dbReference>